<evidence type="ECO:0000313" key="3">
    <source>
        <dbReference type="EMBL" id="QHT31358.1"/>
    </source>
</evidence>
<dbReference type="InterPro" id="IPR011009">
    <property type="entry name" value="Kinase-like_dom_sf"/>
</dbReference>
<dbReference type="AlphaFoldDB" id="A0A6C0EQT6"/>
<dbReference type="SUPFAM" id="SSF52833">
    <property type="entry name" value="Thioredoxin-like"/>
    <property type="match status" value="1"/>
</dbReference>
<dbReference type="InterPro" id="IPR017937">
    <property type="entry name" value="Thioredoxin_CS"/>
</dbReference>
<dbReference type="SUPFAM" id="SSF56112">
    <property type="entry name" value="Protein kinase-like (PK-like)"/>
    <property type="match status" value="1"/>
</dbReference>
<dbReference type="EMBL" id="MN738918">
    <property type="protein sequence ID" value="QHT31358.1"/>
    <property type="molecule type" value="Genomic_DNA"/>
</dbReference>
<organism evidence="3">
    <name type="scientific">viral metagenome</name>
    <dbReference type="NCBI Taxonomy" id="1070528"/>
    <lineage>
        <taxon>unclassified sequences</taxon>
        <taxon>metagenomes</taxon>
        <taxon>organismal metagenomes</taxon>
    </lineage>
</organism>
<evidence type="ECO:0000259" key="2">
    <source>
        <dbReference type="PROSITE" id="PS50011"/>
    </source>
</evidence>
<proteinExistence type="predicted"/>
<dbReference type="GO" id="GO:0004672">
    <property type="term" value="F:protein kinase activity"/>
    <property type="evidence" value="ECO:0007669"/>
    <property type="project" value="InterPro"/>
</dbReference>
<dbReference type="InterPro" id="IPR013766">
    <property type="entry name" value="Thioredoxin_domain"/>
</dbReference>
<dbReference type="GO" id="GO:0005524">
    <property type="term" value="F:ATP binding"/>
    <property type="evidence" value="ECO:0007669"/>
    <property type="project" value="InterPro"/>
</dbReference>
<dbReference type="PROSITE" id="PS50011">
    <property type="entry name" value="PROTEIN_KINASE_DOM"/>
    <property type="match status" value="1"/>
</dbReference>
<name>A0A6C0EQT6_9ZZZZ</name>
<sequence>MVFLHISNDKSKDETKKQIGILKKMILTNSDVFMLIYMEGCGPCNATRPEWKKLENVFKKYKNHSTIGIVDIDKDLLPKLKIKEINPMGFPTIMYIKGKHFENFEDSDISVKERTVDSFGNWIEIKTGKQKGGNNFKQKGGIMIDVKDSDAFNHFLDNSTFSYLSKGAFGLTFKANLNPGVESKYKRIESSSTFDYGDEVRTIIIKLGFVHDAQMGQKENSVILNKLKLDFNTGELQTFKDEVNIQTELFLKTISYLQPICPAIVYSGVYSDVYSDVDTTNKNSLTGLLEKMYQASEDNITKVLIQNIYDSKIKRQFYNIGIIAMEFADSYTLLHSLVKETNFELYKNMTLYLLLKLAIDTGYTHGDFHPGNIFINTKSTNYFKGITGKPLLIDFGQAQKIPIDILKFMKEQYKIGNYTGALKRLCDINRPDGIIMTDHSSFYGFACGSYDYKNKLAITDFPPDTNSKINELISKRELAIDDMITLFKDKHDNFPEKYPLLPLSNAVKKSMYAGLIEGGKRKTKKNQKITKRKHKKHSKSYKKYK</sequence>
<reference evidence="3" key="1">
    <citation type="journal article" date="2020" name="Nature">
        <title>Giant virus diversity and host interactions through global metagenomics.</title>
        <authorList>
            <person name="Schulz F."/>
            <person name="Roux S."/>
            <person name="Paez-Espino D."/>
            <person name="Jungbluth S."/>
            <person name="Walsh D.A."/>
            <person name="Denef V.J."/>
            <person name="McMahon K.D."/>
            <person name="Konstantinidis K.T."/>
            <person name="Eloe-Fadrosh E.A."/>
            <person name="Kyrpides N.C."/>
            <person name="Woyke T."/>
        </authorList>
    </citation>
    <scope>NUCLEOTIDE SEQUENCE</scope>
    <source>
        <strain evidence="3">GVMAG-M-3300009155-2</strain>
    </source>
</reference>
<dbReference type="InterPro" id="IPR036249">
    <property type="entry name" value="Thioredoxin-like_sf"/>
</dbReference>
<dbReference type="Gene3D" id="3.40.30.10">
    <property type="entry name" value="Glutaredoxin"/>
    <property type="match status" value="1"/>
</dbReference>
<dbReference type="InterPro" id="IPR004147">
    <property type="entry name" value="ABC1_dom"/>
</dbReference>
<dbReference type="CDD" id="cd02961">
    <property type="entry name" value="PDI_a_family"/>
    <property type="match status" value="1"/>
</dbReference>
<accession>A0A6C0EQT6</accession>
<dbReference type="InterPro" id="IPR000719">
    <property type="entry name" value="Prot_kinase_dom"/>
</dbReference>
<feature type="domain" description="Protein kinase" evidence="2">
    <location>
        <begin position="158"/>
        <end position="545"/>
    </location>
</feature>
<evidence type="ECO:0000256" key="1">
    <source>
        <dbReference type="SAM" id="MobiDB-lite"/>
    </source>
</evidence>
<feature type="region of interest" description="Disordered" evidence="1">
    <location>
        <begin position="520"/>
        <end position="545"/>
    </location>
</feature>
<dbReference type="Pfam" id="PF03109">
    <property type="entry name" value="ABC1"/>
    <property type="match status" value="1"/>
</dbReference>
<dbReference type="PROSITE" id="PS00194">
    <property type="entry name" value="THIOREDOXIN_1"/>
    <property type="match status" value="1"/>
</dbReference>
<feature type="compositionally biased region" description="Basic residues" evidence="1">
    <location>
        <begin position="521"/>
        <end position="545"/>
    </location>
</feature>
<protein>
    <recommendedName>
        <fullName evidence="2">Protein kinase domain-containing protein</fullName>
    </recommendedName>
</protein>
<dbReference type="Pfam" id="PF00085">
    <property type="entry name" value="Thioredoxin"/>
    <property type="match status" value="1"/>
</dbReference>